<name>A0A1M5BRH0_LOKAT</name>
<evidence type="ECO:0000313" key="5">
    <source>
        <dbReference type="Proteomes" id="UP000183987"/>
    </source>
</evidence>
<dbReference type="InterPro" id="IPR017871">
    <property type="entry name" value="ABC_transporter-like_CS"/>
</dbReference>
<keyword evidence="5" id="KW-1185">Reference proteome</keyword>
<reference evidence="5" key="1">
    <citation type="submission" date="2016-11" db="EMBL/GenBank/DDBJ databases">
        <authorList>
            <person name="Varghese N."/>
            <person name="Submissions S."/>
        </authorList>
    </citation>
    <scope>NUCLEOTIDE SEQUENCE [LARGE SCALE GENOMIC DNA]</scope>
    <source>
        <strain evidence="5">DSM 29326</strain>
    </source>
</reference>
<dbReference type="Proteomes" id="UP000183987">
    <property type="component" value="Unassembled WGS sequence"/>
</dbReference>
<keyword evidence="1" id="KW-0547">Nucleotide-binding</keyword>
<dbReference type="InterPro" id="IPR003593">
    <property type="entry name" value="AAA+_ATPase"/>
</dbReference>
<dbReference type="InterPro" id="IPR003439">
    <property type="entry name" value="ABC_transporter-like_ATP-bd"/>
</dbReference>
<dbReference type="EMBL" id="FQUE01000006">
    <property type="protein sequence ID" value="SHF45133.1"/>
    <property type="molecule type" value="Genomic_DNA"/>
</dbReference>
<feature type="domain" description="ABC transporter" evidence="3">
    <location>
        <begin position="6"/>
        <end position="219"/>
    </location>
</feature>
<dbReference type="GO" id="GO:0022857">
    <property type="term" value="F:transmembrane transporter activity"/>
    <property type="evidence" value="ECO:0007669"/>
    <property type="project" value="TreeGrafter"/>
</dbReference>
<dbReference type="GO" id="GO:0005886">
    <property type="term" value="C:plasma membrane"/>
    <property type="evidence" value="ECO:0007669"/>
    <property type="project" value="TreeGrafter"/>
</dbReference>
<evidence type="ECO:0000313" key="4">
    <source>
        <dbReference type="EMBL" id="SHF45133.1"/>
    </source>
</evidence>
<dbReference type="InterPro" id="IPR015854">
    <property type="entry name" value="ABC_transpr_LolD-like"/>
</dbReference>
<dbReference type="Gene3D" id="3.40.50.300">
    <property type="entry name" value="P-loop containing nucleotide triphosphate hydrolases"/>
    <property type="match status" value="1"/>
</dbReference>
<dbReference type="InterPro" id="IPR027417">
    <property type="entry name" value="P-loop_NTPase"/>
</dbReference>
<protein>
    <submittedName>
        <fullName evidence="4">Phosphonate transport system ATP-binding protein</fullName>
    </submittedName>
</protein>
<dbReference type="PANTHER" id="PTHR24220">
    <property type="entry name" value="IMPORT ATP-BINDING PROTEIN"/>
    <property type="match status" value="1"/>
</dbReference>
<evidence type="ECO:0000256" key="1">
    <source>
        <dbReference type="ARBA" id="ARBA00022741"/>
    </source>
</evidence>
<organism evidence="4 5">
    <name type="scientific">Loktanella atrilutea</name>
    <dbReference type="NCBI Taxonomy" id="366533"/>
    <lineage>
        <taxon>Bacteria</taxon>
        <taxon>Pseudomonadati</taxon>
        <taxon>Pseudomonadota</taxon>
        <taxon>Alphaproteobacteria</taxon>
        <taxon>Rhodobacterales</taxon>
        <taxon>Roseobacteraceae</taxon>
        <taxon>Loktanella</taxon>
    </lineage>
</organism>
<evidence type="ECO:0000259" key="3">
    <source>
        <dbReference type="PROSITE" id="PS50893"/>
    </source>
</evidence>
<proteinExistence type="predicted"/>
<dbReference type="PROSITE" id="PS00211">
    <property type="entry name" value="ABC_TRANSPORTER_1"/>
    <property type="match status" value="1"/>
</dbReference>
<dbReference type="SMART" id="SM00382">
    <property type="entry name" value="AAA"/>
    <property type="match status" value="1"/>
</dbReference>
<sequence>MTAPLVALTDQTLGWGGQAVLRGVTLQVAPGERIVLLGRSGVGKSTLLATLHDRLTKRTALVPQDHGLVGSLSVFHNVWMGVLDDHGTAGNLRCLLWPRRSERSRVEGILDVVGLAGMGRHRVSRLSGGQRQRVALARALLRGGEVVLGDEPVTALDPAQGAALLDHLGGRFATSILALHDVDQALRVATRIVGLRAGGIAIDAPATELTEADLLALYR</sequence>
<keyword evidence="2 4" id="KW-0067">ATP-binding</keyword>
<dbReference type="Pfam" id="PF00005">
    <property type="entry name" value="ABC_tran"/>
    <property type="match status" value="1"/>
</dbReference>
<dbReference type="GO" id="GO:0005524">
    <property type="term" value="F:ATP binding"/>
    <property type="evidence" value="ECO:0007669"/>
    <property type="project" value="UniProtKB-KW"/>
</dbReference>
<dbReference type="OrthoDB" id="9802264at2"/>
<evidence type="ECO:0000256" key="2">
    <source>
        <dbReference type="ARBA" id="ARBA00022840"/>
    </source>
</evidence>
<dbReference type="PROSITE" id="PS50893">
    <property type="entry name" value="ABC_TRANSPORTER_2"/>
    <property type="match status" value="1"/>
</dbReference>
<dbReference type="SUPFAM" id="SSF52540">
    <property type="entry name" value="P-loop containing nucleoside triphosphate hydrolases"/>
    <property type="match status" value="1"/>
</dbReference>
<accession>A0A1M5BRH0</accession>
<dbReference type="AlphaFoldDB" id="A0A1M5BRH0"/>
<dbReference type="STRING" id="366533.SAMN05444339_106140"/>
<dbReference type="RefSeq" id="WP_072857786.1">
    <property type="nucleotide sequence ID" value="NZ_FQUE01000006.1"/>
</dbReference>
<dbReference type="GO" id="GO:0016887">
    <property type="term" value="F:ATP hydrolysis activity"/>
    <property type="evidence" value="ECO:0007669"/>
    <property type="project" value="InterPro"/>
</dbReference>
<gene>
    <name evidence="4" type="ORF">SAMN05444339_106140</name>
</gene>